<evidence type="ECO:0000313" key="5">
    <source>
        <dbReference type="EMBL" id="OCF31304.1"/>
    </source>
</evidence>
<evidence type="ECO:0000256" key="2">
    <source>
        <dbReference type="SAM" id="MobiDB-lite"/>
    </source>
</evidence>
<evidence type="ECO:0000256" key="3">
    <source>
        <dbReference type="SAM" id="SignalP"/>
    </source>
</evidence>
<feature type="signal peptide" evidence="3">
    <location>
        <begin position="1"/>
        <end position="18"/>
    </location>
</feature>
<proteinExistence type="predicted"/>
<dbReference type="STRING" id="1296120.A0A1B9GJP4"/>
<name>A0A1B9GJP4_9TREE</name>
<dbReference type="PANTHER" id="PTHR35185">
    <property type="entry name" value="SERINE/THREONINE-RICH PROTEIN ADG2-RELATED"/>
    <property type="match status" value="1"/>
</dbReference>
<dbReference type="Proteomes" id="UP000092666">
    <property type="component" value="Unassembled WGS sequence"/>
</dbReference>
<reference evidence="6" key="2">
    <citation type="submission" date="2013-12" db="EMBL/GenBank/DDBJ databases">
        <title>Evolution of pathogenesis and genome organization in the Tremellales.</title>
        <authorList>
            <person name="Cuomo C."/>
            <person name="Litvintseva A."/>
            <person name="Heitman J."/>
            <person name="Chen Y."/>
            <person name="Sun S."/>
            <person name="Springer D."/>
            <person name="Dromer F."/>
            <person name="Young S."/>
            <person name="Zeng Q."/>
            <person name="Chapman S."/>
            <person name="Gujja S."/>
            <person name="Saif S."/>
            <person name="Birren B."/>
        </authorList>
    </citation>
    <scope>NUCLEOTIDE SEQUENCE [LARGE SCALE GENOMIC DNA]</scope>
    <source>
        <strain evidence="6">BCC8398</strain>
    </source>
</reference>
<keyword evidence="1 3" id="KW-0732">Signal</keyword>
<feature type="chain" id="PRO_5008627104" description="Yeast cell wall synthesis Kre9/Knh1-like N-terminal domain-containing protein" evidence="3">
    <location>
        <begin position="19"/>
        <end position="183"/>
    </location>
</feature>
<evidence type="ECO:0000259" key="4">
    <source>
        <dbReference type="Pfam" id="PF10342"/>
    </source>
</evidence>
<feature type="compositionally biased region" description="Low complexity" evidence="2">
    <location>
        <begin position="120"/>
        <end position="155"/>
    </location>
</feature>
<dbReference type="InterPro" id="IPR052479">
    <property type="entry name" value="GPI-anchor_Adhesion_Reg"/>
</dbReference>
<dbReference type="EMBL" id="KV700136">
    <property type="protein sequence ID" value="OCF31304.1"/>
    <property type="molecule type" value="Genomic_DNA"/>
</dbReference>
<feature type="region of interest" description="Disordered" evidence="2">
    <location>
        <begin position="112"/>
        <end position="161"/>
    </location>
</feature>
<dbReference type="OrthoDB" id="5316007at2759"/>
<evidence type="ECO:0000256" key="1">
    <source>
        <dbReference type="ARBA" id="ARBA00022729"/>
    </source>
</evidence>
<gene>
    <name evidence="5" type="ORF">I316_07090</name>
</gene>
<reference evidence="5 6" key="1">
    <citation type="submission" date="2013-07" db="EMBL/GenBank/DDBJ databases">
        <title>The Genome Sequence of Cryptococcus heveanensis BCC8398.</title>
        <authorList>
            <consortium name="The Broad Institute Genome Sequencing Platform"/>
            <person name="Cuomo C."/>
            <person name="Litvintseva A."/>
            <person name="Chen Y."/>
            <person name="Heitman J."/>
            <person name="Sun S."/>
            <person name="Springer D."/>
            <person name="Dromer F."/>
            <person name="Young S.K."/>
            <person name="Zeng Q."/>
            <person name="Gargeya S."/>
            <person name="Fitzgerald M."/>
            <person name="Abouelleil A."/>
            <person name="Alvarado L."/>
            <person name="Berlin A.M."/>
            <person name="Chapman S.B."/>
            <person name="Dewar J."/>
            <person name="Goldberg J."/>
            <person name="Griggs A."/>
            <person name="Gujja S."/>
            <person name="Hansen M."/>
            <person name="Howarth C."/>
            <person name="Imamovic A."/>
            <person name="Larimer J."/>
            <person name="McCowan C."/>
            <person name="Murphy C."/>
            <person name="Pearson M."/>
            <person name="Priest M."/>
            <person name="Roberts A."/>
            <person name="Saif S."/>
            <person name="Shea T."/>
            <person name="Sykes S."/>
            <person name="Wortman J."/>
            <person name="Nusbaum C."/>
            <person name="Birren B."/>
        </authorList>
    </citation>
    <scope>NUCLEOTIDE SEQUENCE [LARGE SCALE GENOMIC DNA]</scope>
    <source>
        <strain evidence="5 6">BCC8398</strain>
    </source>
</reference>
<evidence type="ECO:0000313" key="6">
    <source>
        <dbReference type="Proteomes" id="UP000092666"/>
    </source>
</evidence>
<sequence>MLARSLLSLALCVAATQAIQITKPSKNDGWQSTGSQVIEWSSVNTDPDSFTIYITQPGSDAKQVVEKSVKTDDKSFIYTPTKDLAVQDGYRLSFESEKGGILAESEQFGVEKGVSSVKPTSTESLTTGGSTSAPSFATSTGSGTTSATSESASSTEAPNNGAGALAVPSGLLVLITSAMIFFA</sequence>
<dbReference type="PANTHER" id="PTHR35185:SF1">
    <property type="entry name" value="UPF0619 GPI-ANCHORED MEMBRANE PROTEIN C1322.10"/>
    <property type="match status" value="1"/>
</dbReference>
<feature type="domain" description="Yeast cell wall synthesis Kre9/Knh1-like N-terminal" evidence="4">
    <location>
        <begin position="23"/>
        <end position="110"/>
    </location>
</feature>
<accession>A0A1B9GJP4</accession>
<organism evidence="5 6">
    <name type="scientific">Kwoniella heveanensis BCC8398</name>
    <dbReference type="NCBI Taxonomy" id="1296120"/>
    <lineage>
        <taxon>Eukaryota</taxon>
        <taxon>Fungi</taxon>
        <taxon>Dikarya</taxon>
        <taxon>Basidiomycota</taxon>
        <taxon>Agaricomycotina</taxon>
        <taxon>Tremellomycetes</taxon>
        <taxon>Tremellales</taxon>
        <taxon>Cryptococcaceae</taxon>
        <taxon>Kwoniella</taxon>
    </lineage>
</organism>
<dbReference type="InterPro" id="IPR018466">
    <property type="entry name" value="Kre9/Knh1-like_N"/>
</dbReference>
<keyword evidence="6" id="KW-1185">Reference proteome</keyword>
<dbReference type="Pfam" id="PF10342">
    <property type="entry name" value="Kre9_KNH"/>
    <property type="match status" value="1"/>
</dbReference>
<protein>
    <recommendedName>
        <fullName evidence="4">Yeast cell wall synthesis Kre9/Knh1-like N-terminal domain-containing protein</fullName>
    </recommendedName>
</protein>
<dbReference type="AlphaFoldDB" id="A0A1B9GJP4"/>